<organism evidence="1 2">
    <name type="scientific">Actinoplanes sichuanensis</name>
    <dbReference type="NCBI Taxonomy" id="512349"/>
    <lineage>
        <taxon>Bacteria</taxon>
        <taxon>Bacillati</taxon>
        <taxon>Actinomycetota</taxon>
        <taxon>Actinomycetes</taxon>
        <taxon>Micromonosporales</taxon>
        <taxon>Micromonosporaceae</taxon>
        <taxon>Actinoplanes</taxon>
    </lineage>
</organism>
<dbReference type="CDD" id="cd00093">
    <property type="entry name" value="HTH_XRE"/>
    <property type="match status" value="1"/>
</dbReference>
<dbReference type="SUPFAM" id="SSF47413">
    <property type="entry name" value="lambda repressor-like DNA-binding domains"/>
    <property type="match status" value="1"/>
</dbReference>
<evidence type="ECO:0000313" key="1">
    <source>
        <dbReference type="EMBL" id="MFD1366151.1"/>
    </source>
</evidence>
<name>A0ABW4A5X6_9ACTN</name>
<dbReference type="Proteomes" id="UP001597183">
    <property type="component" value="Unassembled WGS sequence"/>
</dbReference>
<accession>A0ABW4A5X6</accession>
<protein>
    <submittedName>
        <fullName evidence="1">Helix-turn-helix domain-containing protein</fullName>
    </submittedName>
</protein>
<dbReference type="EMBL" id="JBHTMK010000016">
    <property type="protein sequence ID" value="MFD1366151.1"/>
    <property type="molecule type" value="Genomic_DNA"/>
</dbReference>
<evidence type="ECO:0000313" key="2">
    <source>
        <dbReference type="Proteomes" id="UP001597183"/>
    </source>
</evidence>
<dbReference type="Gene3D" id="1.10.260.40">
    <property type="entry name" value="lambda repressor-like DNA-binding domains"/>
    <property type="match status" value="1"/>
</dbReference>
<sequence>MDTESPRQLPEGRLLHDAQKASGLSIYAVAERAGMSDARWRQIVKGSMSVQGVVVPVVANAKTLARMARAVGLGPDDLIEAGRDDAAETLRATVAVEGAPIEEPEGAAIEELEGAATETVTQRPVQVGDAIEMIYGSKSMTAEQKLDAIRRVLQLHAEIDARTGNTATFQGTGALTAGRPEEN</sequence>
<proteinExistence type="predicted"/>
<dbReference type="InterPro" id="IPR010982">
    <property type="entry name" value="Lambda_DNA-bd_dom_sf"/>
</dbReference>
<reference evidence="2" key="1">
    <citation type="journal article" date="2019" name="Int. J. Syst. Evol. Microbiol.">
        <title>The Global Catalogue of Microorganisms (GCM) 10K type strain sequencing project: providing services to taxonomists for standard genome sequencing and annotation.</title>
        <authorList>
            <consortium name="The Broad Institute Genomics Platform"/>
            <consortium name="The Broad Institute Genome Sequencing Center for Infectious Disease"/>
            <person name="Wu L."/>
            <person name="Ma J."/>
        </authorList>
    </citation>
    <scope>NUCLEOTIDE SEQUENCE [LARGE SCALE GENOMIC DNA]</scope>
    <source>
        <strain evidence="2">CCM 7526</strain>
    </source>
</reference>
<comment type="caution">
    <text evidence="1">The sequence shown here is derived from an EMBL/GenBank/DDBJ whole genome shotgun (WGS) entry which is preliminary data.</text>
</comment>
<dbReference type="RefSeq" id="WP_317786567.1">
    <property type="nucleotide sequence ID" value="NZ_AP028461.1"/>
</dbReference>
<dbReference type="Pfam" id="PF13560">
    <property type="entry name" value="HTH_31"/>
    <property type="match status" value="1"/>
</dbReference>
<gene>
    <name evidence="1" type="ORF">ACFQ5G_12425</name>
</gene>
<keyword evidence="2" id="KW-1185">Reference proteome</keyword>
<dbReference type="InterPro" id="IPR001387">
    <property type="entry name" value="Cro/C1-type_HTH"/>
</dbReference>